<dbReference type="Proteomes" id="UP000238479">
    <property type="component" value="Chromosome 5"/>
</dbReference>
<evidence type="ECO:0000313" key="1">
    <source>
        <dbReference type="EMBL" id="PRQ34751.1"/>
    </source>
</evidence>
<gene>
    <name evidence="1" type="ORF">RchiOBHm_Chr5g0072551</name>
</gene>
<proteinExistence type="predicted"/>
<protein>
    <submittedName>
        <fullName evidence="1">Putative peptidase M16 domain-containing protein</fullName>
    </submittedName>
</protein>
<evidence type="ECO:0000313" key="2">
    <source>
        <dbReference type="Proteomes" id="UP000238479"/>
    </source>
</evidence>
<dbReference type="Gramene" id="PRQ34751">
    <property type="protein sequence ID" value="PRQ34751"/>
    <property type="gene ID" value="RchiOBHm_Chr5g0072551"/>
</dbReference>
<organism evidence="1 2">
    <name type="scientific">Rosa chinensis</name>
    <name type="common">China rose</name>
    <dbReference type="NCBI Taxonomy" id="74649"/>
    <lineage>
        <taxon>Eukaryota</taxon>
        <taxon>Viridiplantae</taxon>
        <taxon>Streptophyta</taxon>
        <taxon>Embryophyta</taxon>
        <taxon>Tracheophyta</taxon>
        <taxon>Spermatophyta</taxon>
        <taxon>Magnoliopsida</taxon>
        <taxon>eudicotyledons</taxon>
        <taxon>Gunneridae</taxon>
        <taxon>Pentapetalae</taxon>
        <taxon>rosids</taxon>
        <taxon>fabids</taxon>
        <taxon>Rosales</taxon>
        <taxon>Rosaceae</taxon>
        <taxon>Rosoideae</taxon>
        <taxon>Rosoideae incertae sedis</taxon>
        <taxon>Rosa</taxon>
    </lineage>
</organism>
<reference evidence="1 2" key="1">
    <citation type="journal article" date="2018" name="Nat. Genet.">
        <title>The Rosa genome provides new insights in the design of modern roses.</title>
        <authorList>
            <person name="Bendahmane M."/>
        </authorList>
    </citation>
    <scope>NUCLEOTIDE SEQUENCE [LARGE SCALE GENOMIC DNA]</scope>
    <source>
        <strain evidence="2">cv. Old Blush</strain>
    </source>
</reference>
<keyword evidence="2" id="KW-1185">Reference proteome</keyword>
<accession>A0A2P6QKQ3</accession>
<dbReference type="Gene3D" id="3.30.830.10">
    <property type="entry name" value="Metalloenzyme, LuxS/M16 peptidase-like"/>
    <property type="match status" value="1"/>
</dbReference>
<dbReference type="EMBL" id="PDCK01000043">
    <property type="protein sequence ID" value="PRQ34751.1"/>
    <property type="molecule type" value="Genomic_DNA"/>
</dbReference>
<name>A0A2P6QKQ3_ROSCH</name>
<sequence length="43" mass="5086">MLLCIDITYRLNVFAEHMLFMGSTKFPDENEKTLSSLLCYHLF</sequence>
<comment type="caution">
    <text evidence="1">The sequence shown here is derived from an EMBL/GenBank/DDBJ whole genome shotgun (WGS) entry which is preliminary data.</text>
</comment>
<dbReference type="AlphaFoldDB" id="A0A2P6QKQ3"/>